<keyword evidence="6" id="KW-0009">Actin-binding</keyword>
<feature type="region of interest" description="Disordered" evidence="8">
    <location>
        <begin position="1"/>
        <end position="21"/>
    </location>
</feature>
<dbReference type="EMBL" id="KE346371">
    <property type="protein sequence ID" value="KJE96605.1"/>
    <property type="molecule type" value="Genomic_DNA"/>
</dbReference>
<keyword evidence="3" id="KW-0677">Repeat</keyword>
<evidence type="ECO:0000256" key="4">
    <source>
        <dbReference type="ARBA" id="ARBA00022753"/>
    </source>
</evidence>
<dbReference type="PROSITE" id="PS00019">
    <property type="entry name" value="ACTININ_1"/>
    <property type="match status" value="1"/>
</dbReference>
<feature type="compositionally biased region" description="Polar residues" evidence="8">
    <location>
        <begin position="879"/>
        <end position="923"/>
    </location>
</feature>
<feature type="compositionally biased region" description="Low complexity" evidence="8">
    <location>
        <begin position="831"/>
        <end position="877"/>
    </location>
</feature>
<dbReference type="InterPro" id="IPR018159">
    <property type="entry name" value="Spectrin/alpha-actinin"/>
</dbReference>
<feature type="domain" description="Calponin-homology (CH)" evidence="9">
    <location>
        <begin position="22"/>
        <end position="127"/>
    </location>
</feature>
<protein>
    <recommendedName>
        <fullName evidence="9">Calponin-homology (CH) domain-containing protein</fullName>
    </recommendedName>
</protein>
<dbReference type="SUPFAM" id="SSF47576">
    <property type="entry name" value="Calponin-homology domain, CH-domain"/>
    <property type="match status" value="1"/>
</dbReference>
<dbReference type="InterPro" id="IPR036872">
    <property type="entry name" value="CH_dom_sf"/>
</dbReference>
<evidence type="ECO:0000256" key="6">
    <source>
        <dbReference type="ARBA" id="ARBA00023203"/>
    </source>
</evidence>
<evidence type="ECO:0000256" key="7">
    <source>
        <dbReference type="SAM" id="Coils"/>
    </source>
</evidence>
<dbReference type="GO" id="GO:0003779">
    <property type="term" value="F:actin binding"/>
    <property type="evidence" value="ECO:0007669"/>
    <property type="project" value="UniProtKB-KW"/>
</dbReference>
<evidence type="ECO:0000313" key="10">
    <source>
        <dbReference type="EMBL" id="KJE96605.1"/>
    </source>
</evidence>
<dbReference type="InParanoid" id="A0A0D2WV49"/>
<dbReference type="Gene3D" id="1.10.418.10">
    <property type="entry name" value="Calponin-like domain"/>
    <property type="match status" value="2"/>
</dbReference>
<feature type="coiled-coil region" evidence="7">
    <location>
        <begin position="726"/>
        <end position="760"/>
    </location>
</feature>
<keyword evidence="11" id="KW-1185">Reference proteome</keyword>
<dbReference type="InterPro" id="IPR001715">
    <property type="entry name" value="CH_dom"/>
</dbReference>
<dbReference type="eggNOG" id="KOG0517">
    <property type="taxonomic scope" value="Eukaryota"/>
</dbReference>
<accession>A0A0D2WV49</accession>
<dbReference type="RefSeq" id="XP_004344526.1">
    <property type="nucleotide sequence ID" value="XM_004344476.2"/>
</dbReference>
<evidence type="ECO:0000313" key="11">
    <source>
        <dbReference type="Proteomes" id="UP000008743"/>
    </source>
</evidence>
<gene>
    <name evidence="10" type="ORF">CAOG_006905</name>
</gene>
<dbReference type="SUPFAM" id="SSF46966">
    <property type="entry name" value="Spectrin repeat"/>
    <property type="match status" value="2"/>
</dbReference>
<feature type="region of interest" description="Disordered" evidence="8">
    <location>
        <begin position="826"/>
        <end position="963"/>
    </location>
</feature>
<keyword evidence="5 7" id="KW-0175">Coiled coil</keyword>
<keyword evidence="2" id="KW-0597">Phosphoprotein</keyword>
<feature type="compositionally biased region" description="Low complexity" evidence="8">
    <location>
        <begin position="924"/>
        <end position="935"/>
    </location>
</feature>
<dbReference type="Pfam" id="PF00307">
    <property type="entry name" value="CH"/>
    <property type="match status" value="2"/>
</dbReference>
<dbReference type="Gene3D" id="1.20.58.60">
    <property type="match status" value="2"/>
</dbReference>
<keyword evidence="4" id="KW-0967">Endosome</keyword>
<feature type="compositionally biased region" description="Basic and acidic residues" evidence="8">
    <location>
        <begin position="10"/>
        <end position="21"/>
    </location>
</feature>
<dbReference type="SMART" id="SM00033">
    <property type="entry name" value="CH"/>
    <property type="match status" value="2"/>
</dbReference>
<dbReference type="SMART" id="SM00150">
    <property type="entry name" value="SPEC"/>
    <property type="match status" value="1"/>
</dbReference>
<dbReference type="PhylomeDB" id="A0A0D2WV49"/>
<dbReference type="Proteomes" id="UP000008743">
    <property type="component" value="Unassembled WGS sequence"/>
</dbReference>
<evidence type="ECO:0000256" key="8">
    <source>
        <dbReference type="SAM" id="MobiDB-lite"/>
    </source>
</evidence>
<dbReference type="FunFam" id="1.10.418.10:FF:000023">
    <property type="entry name" value="EH domain-binding protein 1 isoform X1"/>
    <property type="match status" value="1"/>
</dbReference>
<dbReference type="STRING" id="595528.A0A0D2WV49"/>
<dbReference type="OrthoDB" id="10017054at2759"/>
<evidence type="ECO:0000256" key="2">
    <source>
        <dbReference type="ARBA" id="ARBA00022553"/>
    </source>
</evidence>
<dbReference type="GO" id="GO:0005768">
    <property type="term" value="C:endosome"/>
    <property type="evidence" value="ECO:0007669"/>
    <property type="project" value="UniProtKB-SubCell"/>
</dbReference>
<reference evidence="11" key="1">
    <citation type="submission" date="2011-02" db="EMBL/GenBank/DDBJ databases">
        <title>The Genome Sequence of Capsaspora owczarzaki ATCC 30864.</title>
        <authorList>
            <person name="Russ C."/>
            <person name="Cuomo C."/>
            <person name="Burger G."/>
            <person name="Gray M.W."/>
            <person name="Holland P.W.H."/>
            <person name="King N."/>
            <person name="Lang F.B.F."/>
            <person name="Roger A.J."/>
            <person name="Ruiz-Trillo I."/>
            <person name="Young S.K."/>
            <person name="Zeng Q."/>
            <person name="Gargeya S."/>
            <person name="Alvarado L."/>
            <person name="Berlin A."/>
            <person name="Chapman S.B."/>
            <person name="Chen Z."/>
            <person name="Freedman E."/>
            <person name="Gellesch M."/>
            <person name="Goldberg J."/>
            <person name="Griggs A."/>
            <person name="Gujja S."/>
            <person name="Heilman E."/>
            <person name="Heiman D."/>
            <person name="Howarth C."/>
            <person name="Mehta T."/>
            <person name="Neiman D."/>
            <person name="Pearson M."/>
            <person name="Roberts A."/>
            <person name="Saif S."/>
            <person name="Shea T."/>
            <person name="Shenoy N."/>
            <person name="Sisk P."/>
            <person name="Stolte C."/>
            <person name="Sykes S."/>
            <person name="White J."/>
            <person name="Yandava C."/>
            <person name="Haas B."/>
            <person name="Nusbaum C."/>
            <person name="Birren B."/>
        </authorList>
    </citation>
    <scope>NUCLEOTIDE SEQUENCE</scope>
    <source>
        <strain evidence="11">ATCC 30864</strain>
    </source>
</reference>
<dbReference type="PROSITE" id="PS50021">
    <property type="entry name" value="CH"/>
    <property type="match status" value="2"/>
</dbReference>
<sequence length="1064" mass="119612">MNSDDFSQVEENKAALRQRQDDMQQRTFTKWYNSYLKHRNINVNNLIEDMHDAVILLNLLEIISSEKIGKYNKAPKMRVMKLENASAAIDFIKRHDIKLTGIGPEDLVDGNQKLILGLSWMLILRYEIQKFSQDIQELLRWCKARTAGYPNVRVQNFTESFNDGLAFCALINKHYPNLLDFDKLDPAANRENLERAFDIAEREFGVPKLLDVQDMLDGPDEKSVITYVSKLRQAFADKDNELTEAARLAELRRLQEEEDARRRAQEEEELRRREQELKAAADALNAMFPSLLARQEHEAETDRLKGQYGPRADDLAEWIANNDRNMGDQLAHVNDLNGDEVLAALDNLNRFDESDKPPRHDELLDLGQLYDQVNARLAKEGRPPFDHPHGIKQLNNGWNGMENTERDLRNALLARAKRLGLVQPLIERFRRISARLTNWRETRSPLIDSTEFGDSEVAVLGQLREFKRVETEVAPQLAAVRSLDSLGRLIKQQDNSFNDEVDGTLREQHGFYDQAQARASNRRAALQKELERQQRLEEERTVYGRRTNELAGLCDEGEEYVNYHLESVDTADILRQYHQRLDTSVDGINANAAPQGFDREIINALFVRVDHIRGAIRDRAGHAEQAAQRAQTEAGLNRSVDAINRDFKNWHNDATRNVAILHDDIATQSREPAHQHLDALRRNLPAGQDKVEQLRTHARQLRELADSQAHSGSANSPAALNLRQSSQEAEAALSNADALVRAHQQQIERLQGEVQVLDSQQLTVPNPNAVRQALKTLSNPSNGVLEEQALRDRGIREEHIGYLNSQIQAAPRGGLDYDNFDPYRGRTFTPATRKASISAASSAPSTPQQQQRAAPTLARQPSQPSTPYSPASSAAQPRALSTGSYQQQLQSPSFQPAGSNLSSPSTFRSGGANNRLSASYNDQPVSSPSSGRPSSTYNDNSHSRSPRPTSSVGGSGIGPDVVVDGTRQSSQIEENVILHVTQSDDLPVIVKYELEVHKSKRIDFTLSTEGSQNLEVAWPTEGDGVRAQTSVNPFECRTIAVLRQVDPYASASLRVKYSWKSKDA</sequence>
<evidence type="ECO:0000256" key="1">
    <source>
        <dbReference type="ARBA" id="ARBA00004177"/>
    </source>
</evidence>
<dbReference type="PANTHER" id="PTHR11915">
    <property type="entry name" value="SPECTRIN/FILAMIN RELATED CYTOSKELETAL PROTEIN"/>
    <property type="match status" value="1"/>
</dbReference>
<comment type="subcellular location">
    <subcellularLocation>
        <location evidence="1">Endosome</location>
    </subcellularLocation>
</comment>
<dbReference type="InterPro" id="IPR001589">
    <property type="entry name" value="Actinin_actin-bd_CS"/>
</dbReference>
<evidence type="ECO:0000259" key="9">
    <source>
        <dbReference type="PROSITE" id="PS50021"/>
    </source>
</evidence>
<evidence type="ECO:0000256" key="3">
    <source>
        <dbReference type="ARBA" id="ARBA00022737"/>
    </source>
</evidence>
<evidence type="ECO:0000256" key="5">
    <source>
        <dbReference type="ARBA" id="ARBA00023054"/>
    </source>
</evidence>
<proteinExistence type="predicted"/>
<name>A0A0D2WV49_CAPO3</name>
<organism evidence="10 11">
    <name type="scientific">Capsaspora owczarzaki (strain ATCC 30864)</name>
    <dbReference type="NCBI Taxonomy" id="595528"/>
    <lineage>
        <taxon>Eukaryota</taxon>
        <taxon>Filasterea</taxon>
        <taxon>Capsaspora</taxon>
    </lineage>
</organism>
<dbReference type="AlphaFoldDB" id="A0A0D2WV49"/>
<feature type="domain" description="Calponin-homology (CH)" evidence="9">
    <location>
        <begin position="132"/>
        <end position="236"/>
    </location>
</feature>
<feature type="coiled-coil region" evidence="7">
    <location>
        <begin position="247"/>
        <end position="287"/>
    </location>
</feature>